<dbReference type="AlphaFoldDB" id="A0A0E9RYF7"/>
<accession>A0A0E9RYF7</accession>
<organism evidence="1">
    <name type="scientific">Anguilla anguilla</name>
    <name type="common">European freshwater eel</name>
    <name type="synonym">Muraena anguilla</name>
    <dbReference type="NCBI Taxonomy" id="7936"/>
    <lineage>
        <taxon>Eukaryota</taxon>
        <taxon>Metazoa</taxon>
        <taxon>Chordata</taxon>
        <taxon>Craniata</taxon>
        <taxon>Vertebrata</taxon>
        <taxon>Euteleostomi</taxon>
        <taxon>Actinopterygii</taxon>
        <taxon>Neopterygii</taxon>
        <taxon>Teleostei</taxon>
        <taxon>Anguilliformes</taxon>
        <taxon>Anguillidae</taxon>
        <taxon>Anguilla</taxon>
    </lineage>
</organism>
<sequence>MSSLWLVFNTTWFSKTKKYASYIFSWQCDSLCMVCYE</sequence>
<reference evidence="1" key="1">
    <citation type="submission" date="2014-11" db="EMBL/GenBank/DDBJ databases">
        <authorList>
            <person name="Amaro Gonzalez C."/>
        </authorList>
    </citation>
    <scope>NUCLEOTIDE SEQUENCE</scope>
</reference>
<name>A0A0E9RYF7_ANGAN</name>
<evidence type="ECO:0000313" key="1">
    <source>
        <dbReference type="EMBL" id="JAH34249.1"/>
    </source>
</evidence>
<reference evidence="1" key="2">
    <citation type="journal article" date="2015" name="Fish Shellfish Immunol.">
        <title>Early steps in the European eel (Anguilla anguilla)-Vibrio vulnificus interaction in the gills: Role of the RtxA13 toxin.</title>
        <authorList>
            <person name="Callol A."/>
            <person name="Pajuelo D."/>
            <person name="Ebbesson L."/>
            <person name="Teles M."/>
            <person name="MacKenzie S."/>
            <person name="Amaro C."/>
        </authorList>
    </citation>
    <scope>NUCLEOTIDE SEQUENCE</scope>
</reference>
<dbReference type="EMBL" id="GBXM01074328">
    <property type="protein sequence ID" value="JAH34249.1"/>
    <property type="molecule type" value="Transcribed_RNA"/>
</dbReference>
<protein>
    <submittedName>
        <fullName evidence="1">Uncharacterized protein</fullName>
    </submittedName>
</protein>
<proteinExistence type="predicted"/>